<dbReference type="RefSeq" id="WP_290334312.1">
    <property type="nucleotide sequence ID" value="NZ_JAUFPU010000019.1"/>
</dbReference>
<comment type="caution">
    <text evidence="2">The sequence shown here is derived from an EMBL/GenBank/DDBJ whole genome shotgun (WGS) entry which is preliminary data.</text>
</comment>
<sequence>MIRNKLGGVAVAMMLCLGGPALATTLKLGYSDVENFPYQMGNGERPAAPPGLAVDLIDLAAQDIGIKVEFIRMPARRLLQDMGAGLIDGAFIFSFKDDRLAFGHYPMRGDKPDSSRRITTINYVLYQRADAKLAWDGSKLSGSSMPVGINYTFSVGDDLKKLGIAIDDTAKSTTQNMTKLLTGRIDAYATLEDSGDSYLARRQETRVVKMNPPITSRDYYLMFGKSFMTKHPQQAEQLWQRLGQLRDKQTPLLLNKYVEPGGAP</sequence>
<feature type="chain" id="PRO_5045801864" evidence="1">
    <location>
        <begin position="24"/>
        <end position="264"/>
    </location>
</feature>
<dbReference type="PANTHER" id="PTHR35936">
    <property type="entry name" value="MEMBRANE-BOUND LYTIC MUREIN TRANSGLYCOSYLASE F"/>
    <property type="match status" value="1"/>
</dbReference>
<gene>
    <name evidence="2" type="ORF">QWZ03_19635</name>
</gene>
<evidence type="ECO:0000256" key="1">
    <source>
        <dbReference type="SAM" id="SignalP"/>
    </source>
</evidence>
<dbReference type="PANTHER" id="PTHR35936:SF19">
    <property type="entry name" value="AMINO-ACID-BINDING PROTEIN YXEM-RELATED"/>
    <property type="match status" value="1"/>
</dbReference>
<feature type="signal peptide" evidence="1">
    <location>
        <begin position="1"/>
        <end position="23"/>
    </location>
</feature>
<reference evidence="2" key="2">
    <citation type="submission" date="2023-06" db="EMBL/GenBank/DDBJ databases">
        <authorList>
            <person name="Lucena T."/>
            <person name="Sun Q."/>
        </authorList>
    </citation>
    <scope>NUCLEOTIDE SEQUENCE</scope>
    <source>
        <strain evidence="2">CECT 7703</strain>
    </source>
</reference>
<keyword evidence="1" id="KW-0732">Signal</keyword>
<reference evidence="2" key="1">
    <citation type="journal article" date="2014" name="Int. J. Syst. Evol. Microbiol.">
        <title>Complete genome of a new Firmicutes species belonging to the dominant human colonic microbiota ('Ruminococcus bicirculans') reveals two chromosomes and a selective capacity to utilize plant glucans.</title>
        <authorList>
            <consortium name="NISC Comparative Sequencing Program"/>
            <person name="Wegmann U."/>
            <person name="Louis P."/>
            <person name="Goesmann A."/>
            <person name="Henrissat B."/>
            <person name="Duncan S.H."/>
            <person name="Flint H.J."/>
        </authorList>
    </citation>
    <scope>NUCLEOTIDE SEQUENCE</scope>
    <source>
        <strain evidence="2">CECT 7703</strain>
    </source>
</reference>
<protein>
    <submittedName>
        <fullName evidence="2">Transporter substrate-binding domain-containing protein</fullName>
    </submittedName>
</protein>
<dbReference type="EMBL" id="JAUFPU010000019">
    <property type="protein sequence ID" value="MDN3578984.1"/>
    <property type="molecule type" value="Genomic_DNA"/>
</dbReference>
<dbReference type="Proteomes" id="UP001180081">
    <property type="component" value="Unassembled WGS sequence"/>
</dbReference>
<dbReference type="SUPFAM" id="SSF53850">
    <property type="entry name" value="Periplasmic binding protein-like II"/>
    <property type="match status" value="1"/>
</dbReference>
<proteinExistence type="predicted"/>
<name>A0ABT8BC11_9NEIS</name>
<organism evidence="2 3">
    <name type="scientific">Chitinimonas viridis</name>
    <dbReference type="NCBI Taxonomy" id="664880"/>
    <lineage>
        <taxon>Bacteria</taxon>
        <taxon>Pseudomonadati</taxon>
        <taxon>Pseudomonadota</taxon>
        <taxon>Betaproteobacteria</taxon>
        <taxon>Neisseriales</taxon>
        <taxon>Chitinibacteraceae</taxon>
        <taxon>Chitinimonas</taxon>
    </lineage>
</organism>
<accession>A0ABT8BC11</accession>
<dbReference type="Gene3D" id="3.40.190.10">
    <property type="entry name" value="Periplasmic binding protein-like II"/>
    <property type="match status" value="2"/>
</dbReference>
<keyword evidence="3" id="KW-1185">Reference proteome</keyword>
<evidence type="ECO:0000313" key="3">
    <source>
        <dbReference type="Proteomes" id="UP001180081"/>
    </source>
</evidence>
<evidence type="ECO:0000313" key="2">
    <source>
        <dbReference type="EMBL" id="MDN3578984.1"/>
    </source>
</evidence>